<dbReference type="InterPro" id="IPR002641">
    <property type="entry name" value="PNPLA_dom"/>
</dbReference>
<keyword evidence="4 6" id="KW-0442">Lipid degradation</keyword>
<dbReference type="EMBL" id="JBEDUW010000002">
    <property type="protein sequence ID" value="KAK9946542.1"/>
    <property type="molecule type" value="Genomic_DNA"/>
</dbReference>
<feature type="active site" description="Nucleophile" evidence="6">
    <location>
        <position position="65"/>
    </location>
</feature>
<keyword evidence="2 6" id="KW-0378">Hydrolase</keyword>
<evidence type="ECO:0000256" key="3">
    <source>
        <dbReference type="ARBA" id="ARBA00022821"/>
    </source>
</evidence>
<sequence length="412" mass="45106">MEKVRSLLSHPPTNGRRITVLSIDGGGIRGIIPATILSFLESELQKLDGEDARLVDYFDVIAGTSTGGLVTAMLTAPNQNKRPLFAANQIVPFYLEHCPKIFPQIDIPFHIGDHLENAKTAFGPKHDGKYLHKIVKDKLGDNRLHQTLTNVIIPTFDIKHLQPVIFSSYELKKDSNLDANLSDICIGTSAAPTFLPAYHFETKDPNSGEAREFDLVDGGVAANNPALIAVSEAIKDIPNGISGLVAGGVLAVISLGTGSAKIKETYNADKAAKWGIGGWLGVGKDSHPMLDICSQASSDMVDIHLSSFLQVLKCEENYLRIQDDELSETVSSMDNATHENLKNLVTVGETLLKKRISRMNVNTGKHEHCERHVTNEEELIRVAGILSKELRERKDRENRSLSPHELVAISSL</sequence>
<dbReference type="Proteomes" id="UP001457282">
    <property type="component" value="Unassembled WGS sequence"/>
</dbReference>
<dbReference type="GO" id="GO:0016042">
    <property type="term" value="P:lipid catabolic process"/>
    <property type="evidence" value="ECO:0007669"/>
    <property type="project" value="UniProtKB-UniRule"/>
</dbReference>
<comment type="domain">
    <text evidence="7">The nitrogen atoms of the two glycine residues in the GGXR motif define the oxyanion hole, and stabilize the oxyanion that forms during the nucleophilic attack by the catalytic serine during substrate cleavage.</text>
</comment>
<comment type="function">
    <text evidence="7">Lipolytic acyl hydrolase (LAH).</text>
</comment>
<feature type="region of interest" description="Disordered" evidence="8">
    <location>
        <begin position="393"/>
        <end position="412"/>
    </location>
</feature>
<dbReference type="SUPFAM" id="SSF52151">
    <property type="entry name" value="FabD/lysophospholipase-like"/>
    <property type="match status" value="1"/>
</dbReference>
<dbReference type="Pfam" id="PF01734">
    <property type="entry name" value="Patatin"/>
    <property type="match status" value="1"/>
</dbReference>
<feature type="active site" description="Proton acceptor" evidence="6">
    <location>
        <position position="217"/>
    </location>
</feature>
<organism evidence="10 11">
    <name type="scientific">Rubus argutus</name>
    <name type="common">Southern blackberry</name>
    <dbReference type="NCBI Taxonomy" id="59490"/>
    <lineage>
        <taxon>Eukaryota</taxon>
        <taxon>Viridiplantae</taxon>
        <taxon>Streptophyta</taxon>
        <taxon>Embryophyta</taxon>
        <taxon>Tracheophyta</taxon>
        <taxon>Spermatophyta</taxon>
        <taxon>Magnoliopsida</taxon>
        <taxon>eudicotyledons</taxon>
        <taxon>Gunneridae</taxon>
        <taxon>Pentapetalae</taxon>
        <taxon>rosids</taxon>
        <taxon>fabids</taxon>
        <taxon>Rosales</taxon>
        <taxon>Rosaceae</taxon>
        <taxon>Rosoideae</taxon>
        <taxon>Rosoideae incertae sedis</taxon>
        <taxon>Rubus</taxon>
    </lineage>
</organism>
<dbReference type="EC" id="3.1.1.-" evidence="7"/>
<protein>
    <recommendedName>
        <fullName evidence="7">Patatin</fullName>
        <ecNumber evidence="7">3.1.1.-</ecNumber>
    </recommendedName>
</protein>
<dbReference type="GO" id="GO:0004620">
    <property type="term" value="F:phospholipase activity"/>
    <property type="evidence" value="ECO:0007669"/>
    <property type="project" value="TreeGrafter"/>
</dbReference>
<proteinExistence type="inferred from homology"/>
<name>A0AAW1YCC4_RUBAR</name>
<comment type="similarity">
    <text evidence="1 7">Belongs to the patatin family.</text>
</comment>
<dbReference type="Gene3D" id="3.40.1090.10">
    <property type="entry name" value="Cytosolic phospholipase A2 catalytic domain"/>
    <property type="match status" value="1"/>
</dbReference>
<dbReference type="AlphaFoldDB" id="A0AAW1YCC4"/>
<dbReference type="GO" id="GO:0006952">
    <property type="term" value="P:defense response"/>
    <property type="evidence" value="ECO:0007669"/>
    <property type="project" value="UniProtKB-KW"/>
</dbReference>
<dbReference type="InterPro" id="IPR016035">
    <property type="entry name" value="Acyl_Trfase/lysoPLipase"/>
</dbReference>
<reference evidence="10 11" key="1">
    <citation type="journal article" date="2023" name="G3 (Bethesda)">
        <title>A chromosome-length genome assembly and annotation of blackberry (Rubus argutus, cv. 'Hillquist').</title>
        <authorList>
            <person name="Bruna T."/>
            <person name="Aryal R."/>
            <person name="Dudchenko O."/>
            <person name="Sargent D.J."/>
            <person name="Mead D."/>
            <person name="Buti M."/>
            <person name="Cavallini A."/>
            <person name="Hytonen T."/>
            <person name="Andres J."/>
            <person name="Pham M."/>
            <person name="Weisz D."/>
            <person name="Mascagni F."/>
            <person name="Usai G."/>
            <person name="Natali L."/>
            <person name="Bassil N."/>
            <person name="Fernandez G.E."/>
            <person name="Lomsadze A."/>
            <person name="Armour M."/>
            <person name="Olukolu B."/>
            <person name="Poorten T."/>
            <person name="Britton C."/>
            <person name="Davik J."/>
            <person name="Ashrafi H."/>
            <person name="Aiden E.L."/>
            <person name="Borodovsky M."/>
            <person name="Worthington M."/>
        </authorList>
    </citation>
    <scope>NUCLEOTIDE SEQUENCE [LARGE SCALE GENOMIC DNA]</scope>
    <source>
        <strain evidence="10">PI 553951</strain>
    </source>
</reference>
<evidence type="ECO:0000256" key="5">
    <source>
        <dbReference type="ARBA" id="ARBA00023098"/>
    </source>
</evidence>
<evidence type="ECO:0000256" key="1">
    <source>
        <dbReference type="ARBA" id="ARBA00010240"/>
    </source>
</evidence>
<evidence type="ECO:0000313" key="11">
    <source>
        <dbReference type="Proteomes" id="UP001457282"/>
    </source>
</evidence>
<feature type="short sequence motif" description="GXGXXG" evidence="6">
    <location>
        <begin position="25"/>
        <end position="30"/>
    </location>
</feature>
<feature type="domain" description="PNPLA" evidence="9">
    <location>
        <begin position="21"/>
        <end position="230"/>
    </location>
</feature>
<evidence type="ECO:0000313" key="10">
    <source>
        <dbReference type="EMBL" id="KAK9946542.1"/>
    </source>
</evidence>
<evidence type="ECO:0000256" key="6">
    <source>
        <dbReference type="PROSITE-ProRule" id="PRU01161"/>
    </source>
</evidence>
<feature type="short sequence motif" description="GXSXG" evidence="6">
    <location>
        <begin position="63"/>
        <end position="67"/>
    </location>
</feature>
<feature type="short sequence motif" description="DGA/G" evidence="6">
    <location>
        <begin position="217"/>
        <end position="219"/>
    </location>
</feature>
<dbReference type="PANTHER" id="PTHR32176:SF109">
    <property type="entry name" value="PATATIN-LIKE PROTEIN 2"/>
    <property type="match status" value="1"/>
</dbReference>
<evidence type="ECO:0000256" key="2">
    <source>
        <dbReference type="ARBA" id="ARBA00022801"/>
    </source>
</evidence>
<dbReference type="FunFam" id="3.40.1090.10:FF:000005">
    <property type="entry name" value="Patatin"/>
    <property type="match status" value="1"/>
</dbReference>
<comment type="caution">
    <text evidence="10">The sequence shown here is derived from an EMBL/GenBank/DDBJ whole genome shotgun (WGS) entry which is preliminary data.</text>
</comment>
<gene>
    <name evidence="10" type="ORF">M0R45_012003</name>
</gene>
<keyword evidence="11" id="KW-1185">Reference proteome</keyword>
<dbReference type="PROSITE" id="PS51635">
    <property type="entry name" value="PNPLA"/>
    <property type="match status" value="1"/>
</dbReference>
<keyword evidence="3" id="KW-0611">Plant defense</keyword>
<evidence type="ECO:0000256" key="8">
    <source>
        <dbReference type="SAM" id="MobiDB-lite"/>
    </source>
</evidence>
<evidence type="ECO:0000256" key="4">
    <source>
        <dbReference type="ARBA" id="ARBA00022963"/>
    </source>
</evidence>
<keyword evidence="5 6" id="KW-0443">Lipid metabolism</keyword>
<dbReference type="PANTHER" id="PTHR32176">
    <property type="entry name" value="XYLOSE ISOMERASE"/>
    <property type="match status" value="1"/>
</dbReference>
<accession>A0AAW1YCC4</accession>
<evidence type="ECO:0000259" key="9">
    <source>
        <dbReference type="PROSITE" id="PS51635"/>
    </source>
</evidence>
<evidence type="ECO:0000256" key="7">
    <source>
        <dbReference type="RuleBase" id="RU361262"/>
    </source>
</evidence>
<dbReference type="GO" id="GO:0047372">
    <property type="term" value="F:monoacylglycerol lipase activity"/>
    <property type="evidence" value="ECO:0007669"/>
    <property type="project" value="TreeGrafter"/>
</dbReference>